<dbReference type="Pfam" id="PF21666">
    <property type="entry name" value="DUF4246_N"/>
    <property type="match status" value="1"/>
</dbReference>
<evidence type="ECO:0000259" key="2">
    <source>
        <dbReference type="Pfam" id="PF14033"/>
    </source>
</evidence>
<reference evidence="4" key="1">
    <citation type="submission" date="2020-11" db="EMBL/GenBank/DDBJ databases">
        <authorList>
            <consortium name="DOE Joint Genome Institute"/>
            <person name="Ahrendt S."/>
            <person name="Riley R."/>
            <person name="Andreopoulos W."/>
            <person name="Labutti K."/>
            <person name="Pangilinan J."/>
            <person name="Ruiz-Duenas F.J."/>
            <person name="Barrasa J.M."/>
            <person name="Sanchez-Garcia M."/>
            <person name="Camarero S."/>
            <person name="Miyauchi S."/>
            <person name="Serrano A."/>
            <person name="Linde D."/>
            <person name="Babiker R."/>
            <person name="Drula E."/>
            <person name="Ayuso-Fernandez I."/>
            <person name="Pacheco R."/>
            <person name="Padilla G."/>
            <person name="Ferreira P."/>
            <person name="Barriuso J."/>
            <person name="Kellner H."/>
            <person name="Castanera R."/>
            <person name="Alfaro M."/>
            <person name="Ramirez L."/>
            <person name="Pisabarro A.G."/>
            <person name="Kuo A."/>
            <person name="Tritt A."/>
            <person name="Lipzen A."/>
            <person name="He G."/>
            <person name="Yan M."/>
            <person name="Ng V."/>
            <person name="Cullen D."/>
            <person name="Martin F."/>
            <person name="Rosso M.-N."/>
            <person name="Henrissat B."/>
            <person name="Hibbett D."/>
            <person name="Martinez A.T."/>
            <person name="Grigoriev I.V."/>
        </authorList>
    </citation>
    <scope>NUCLEOTIDE SEQUENCE</scope>
    <source>
        <strain evidence="4">CBS 247.69</strain>
    </source>
</reference>
<evidence type="ECO:0000313" key="4">
    <source>
        <dbReference type="EMBL" id="KAF9469550.1"/>
    </source>
</evidence>
<feature type="region of interest" description="Disordered" evidence="1">
    <location>
        <begin position="305"/>
        <end position="329"/>
    </location>
</feature>
<evidence type="ECO:0000259" key="3">
    <source>
        <dbReference type="Pfam" id="PF21666"/>
    </source>
</evidence>
<gene>
    <name evidence="4" type="ORF">BDZ94DRAFT_1180725</name>
</gene>
<proteinExistence type="predicted"/>
<dbReference type="InterPro" id="IPR049207">
    <property type="entry name" value="DUF4246_N"/>
</dbReference>
<evidence type="ECO:0000313" key="5">
    <source>
        <dbReference type="Proteomes" id="UP000807353"/>
    </source>
</evidence>
<dbReference type="InterPro" id="IPR025340">
    <property type="entry name" value="DUF4246"/>
</dbReference>
<feature type="domain" description="DUF4246" evidence="2">
    <location>
        <begin position="96"/>
        <end position="530"/>
    </location>
</feature>
<dbReference type="EMBL" id="MU150229">
    <property type="protein sequence ID" value="KAF9469550.1"/>
    <property type="molecule type" value="Genomic_DNA"/>
</dbReference>
<accession>A0A9P5YL31</accession>
<comment type="caution">
    <text evidence="4">The sequence shown here is derived from an EMBL/GenBank/DDBJ whole genome shotgun (WGS) entry which is preliminary data.</text>
</comment>
<dbReference type="OrthoDB" id="415532at2759"/>
<sequence length="596" mass="67990">MDSSRFNLPGFGSPLNFIPVNPKDAVDSLFQNALNALHLESGSVKLPLTTLREFTMLDLMNQMTDKPDWNLKIFDDSITSKWRAEALAAEGRDVTEKMLDWCIAELQHKAKIFGRTGAVSIYRGEVIKSDSAIPNSLKEELKHATAPLEDVPSRFKDWHPGSNEQVLDLVHPSLFPLVYGRSRILPDSLTTLSDFVERCGEGVTLPVPPEKEGKLEPQSYRYHGARQLNDPFSRKFQWLPCDVDISYVDGGVKIKSYINNLHPQKHADLYQVIEKIIARTIPLWNMTLTPLKEGQLDPRIIYDECVYDPDPENGPEEDGPQQGEDEDEDDFWDRRQEWIEATRQVVQPEPDVFKPPGEPEHPVDLRKDYGERGLQIIVKLANIHLTPEKPAYNGGTWHVEGQMNEHICATALYYYDSSNISTSHLAFRQQSDASDAEEVPYPQSQHDWLQVVFGCENEEPAVQDVGVINTKEGRLLTWPNILQHKVQPFHLADHTKPGHRKILALFLVDPNIRIISTANVPCQRKDWWIEVLQKKGGALPNLPAELQDHVFKDVDDFPISLDEAKALRLELMEERKTFVTLQDEAFNDMQFSLCEH</sequence>
<name>A0A9P5YL31_9AGAR</name>
<keyword evidence="5" id="KW-1185">Reference proteome</keyword>
<protein>
    <submittedName>
        <fullName evidence="4">Uncharacterized protein</fullName>
    </submittedName>
</protein>
<feature type="domain" description="DUF4246" evidence="3">
    <location>
        <begin position="8"/>
        <end position="85"/>
    </location>
</feature>
<organism evidence="4 5">
    <name type="scientific">Collybia nuda</name>
    <dbReference type="NCBI Taxonomy" id="64659"/>
    <lineage>
        <taxon>Eukaryota</taxon>
        <taxon>Fungi</taxon>
        <taxon>Dikarya</taxon>
        <taxon>Basidiomycota</taxon>
        <taxon>Agaricomycotina</taxon>
        <taxon>Agaricomycetes</taxon>
        <taxon>Agaricomycetidae</taxon>
        <taxon>Agaricales</taxon>
        <taxon>Tricholomatineae</taxon>
        <taxon>Clitocybaceae</taxon>
        <taxon>Collybia</taxon>
    </lineage>
</organism>
<dbReference type="AlphaFoldDB" id="A0A9P5YL31"/>
<dbReference type="InterPro" id="IPR049192">
    <property type="entry name" value="DUF4246_C"/>
</dbReference>
<dbReference type="PANTHER" id="PTHR33119:SF1">
    <property type="entry name" value="FE2OG DIOXYGENASE DOMAIN-CONTAINING PROTEIN"/>
    <property type="match status" value="1"/>
</dbReference>
<evidence type="ECO:0000256" key="1">
    <source>
        <dbReference type="SAM" id="MobiDB-lite"/>
    </source>
</evidence>
<dbReference type="Pfam" id="PF14033">
    <property type="entry name" value="DUF4246"/>
    <property type="match status" value="1"/>
</dbReference>
<dbReference type="Proteomes" id="UP000807353">
    <property type="component" value="Unassembled WGS sequence"/>
</dbReference>
<dbReference type="PANTHER" id="PTHR33119">
    <property type="entry name" value="IFI3P"/>
    <property type="match status" value="1"/>
</dbReference>